<protein>
    <recommendedName>
        <fullName evidence="5">Actin-like ATPase domain-containing protein</fullName>
    </recommendedName>
</protein>
<comment type="caution">
    <text evidence="3">The sequence shown here is derived from an EMBL/GenBank/DDBJ whole genome shotgun (WGS) entry which is preliminary data.</text>
</comment>
<dbReference type="PANTHER" id="PTHR14187:SF5">
    <property type="entry name" value="HEAT SHOCK 70 KDA PROTEIN 12A"/>
    <property type="match status" value="1"/>
</dbReference>
<dbReference type="PANTHER" id="PTHR14187">
    <property type="entry name" value="ALPHA KINASE/ELONGATION FACTOR 2 KINASE"/>
    <property type="match status" value="1"/>
</dbReference>
<dbReference type="SUPFAM" id="SSF53067">
    <property type="entry name" value="Actin-like ATPase domain"/>
    <property type="match status" value="2"/>
</dbReference>
<reference evidence="3" key="1">
    <citation type="submission" date="2020-01" db="EMBL/GenBank/DDBJ databases">
        <title>Genome Sequencing of Three Apophysomyces-Like Fungal Strains Confirms a Novel Fungal Genus in the Mucoromycota with divergent Burkholderia-like Endosymbiotic Bacteria.</title>
        <authorList>
            <person name="Stajich J.E."/>
            <person name="Macias A.M."/>
            <person name="Carter-House D."/>
            <person name="Lovett B."/>
            <person name="Kasson L.R."/>
            <person name="Berry K."/>
            <person name="Grigoriev I."/>
            <person name="Chang Y."/>
            <person name="Spatafora J."/>
            <person name="Kasson M.T."/>
        </authorList>
    </citation>
    <scope>NUCLEOTIDE SEQUENCE</scope>
    <source>
        <strain evidence="3">NRRL A-21654</strain>
    </source>
</reference>
<dbReference type="PRINTS" id="PR00301">
    <property type="entry name" value="HEATSHOCK70"/>
</dbReference>
<dbReference type="OrthoDB" id="2963168at2759"/>
<dbReference type="Proteomes" id="UP000605846">
    <property type="component" value="Unassembled WGS sequence"/>
</dbReference>
<organism evidence="3 4">
    <name type="scientific">Apophysomyces ossiformis</name>
    <dbReference type="NCBI Taxonomy" id="679940"/>
    <lineage>
        <taxon>Eukaryota</taxon>
        <taxon>Fungi</taxon>
        <taxon>Fungi incertae sedis</taxon>
        <taxon>Mucoromycota</taxon>
        <taxon>Mucoromycotina</taxon>
        <taxon>Mucoromycetes</taxon>
        <taxon>Mucorales</taxon>
        <taxon>Mucorineae</taxon>
        <taxon>Mucoraceae</taxon>
        <taxon>Apophysomyces</taxon>
    </lineage>
</organism>
<dbReference type="CDD" id="cd10229">
    <property type="entry name" value="ASKHA_NBD_HSP70_HSPA12"/>
    <property type="match status" value="1"/>
</dbReference>
<dbReference type="GO" id="GO:0140662">
    <property type="term" value="F:ATP-dependent protein folding chaperone"/>
    <property type="evidence" value="ECO:0007669"/>
    <property type="project" value="InterPro"/>
</dbReference>
<accession>A0A8H7ER86</accession>
<name>A0A8H7ER86_9FUNG</name>
<dbReference type="AlphaFoldDB" id="A0A8H7ER86"/>
<keyword evidence="4" id="KW-1185">Reference proteome</keyword>
<keyword evidence="2" id="KW-0067">ATP-binding</keyword>
<gene>
    <name evidence="3" type="ORF">EC973_007048</name>
</gene>
<evidence type="ECO:0000256" key="1">
    <source>
        <dbReference type="ARBA" id="ARBA00022741"/>
    </source>
</evidence>
<evidence type="ECO:0000313" key="4">
    <source>
        <dbReference type="Proteomes" id="UP000605846"/>
    </source>
</evidence>
<dbReference type="EMBL" id="JABAYA010000049">
    <property type="protein sequence ID" value="KAF7727817.1"/>
    <property type="molecule type" value="Genomic_DNA"/>
</dbReference>
<sequence>MDPTFRLQDYPVVVGIDFGTTYSGAAYGIVTAGGESEISHIHSWPKQSGLRYPKLYNYDTKTLAMWGNAARIERSKGLSKHNYLFLQQYKLYLDESLDGVIRSLPEGFKPVEIIADYLREFHQHVLSEMRKGFAQQFEGRYRYCLTVPAMWSDKAKQAMRDAAILAGIISADDHHDRLMLISEPEAAAIYCEKTCEQFNMESGDEFMICDAGGGTVDLIVFNVKQDLSGNRQFRESTKGMGKSCGSAFLDKNMRKLLKAKLRKVVNEIPPAAMETMMQHFIGISSKFLLLSNRLGVEDTKPRFDGTEEMFLSVPMSLGLVEQTDASIGLFEGNLALSVEELKEKVFEPVIQDVIGCIHKQKQQTTNLKAIFMVGGFGSSHYLYHRVSEEFKAEGIKVITPHRAELAVSRGAVYFGMNPRKVTTRVPRYWYGIDITHTFEEGVDPPEFKIIKPDGSIRCDNRFSVFVRRGEPLDIDSCITKKYMAFYPRNTICTFFAASTEEEPRYTLQDGVRKVFDFEIPMRELPGVRPGDQVELTIHMYFGEVELRVEAVIMDKKYAVVCNFNV</sequence>
<evidence type="ECO:0000256" key="2">
    <source>
        <dbReference type="ARBA" id="ARBA00022840"/>
    </source>
</evidence>
<evidence type="ECO:0008006" key="5">
    <source>
        <dbReference type="Google" id="ProtNLM"/>
    </source>
</evidence>
<dbReference type="Gene3D" id="3.30.420.40">
    <property type="match status" value="2"/>
</dbReference>
<keyword evidence="1" id="KW-0547">Nucleotide-binding</keyword>
<dbReference type="InterPro" id="IPR043129">
    <property type="entry name" value="ATPase_NBD"/>
</dbReference>
<dbReference type="InterPro" id="IPR013126">
    <property type="entry name" value="Hsp_70_fam"/>
</dbReference>
<evidence type="ECO:0000313" key="3">
    <source>
        <dbReference type="EMBL" id="KAF7727817.1"/>
    </source>
</evidence>
<proteinExistence type="predicted"/>
<dbReference type="Pfam" id="PF00012">
    <property type="entry name" value="HSP70"/>
    <property type="match status" value="1"/>
</dbReference>
<dbReference type="GO" id="GO:0005524">
    <property type="term" value="F:ATP binding"/>
    <property type="evidence" value="ECO:0007669"/>
    <property type="project" value="UniProtKB-KW"/>
</dbReference>